<organism evidence="3 4">
    <name type="scientific">Plasmodium ovale wallikeri</name>
    <dbReference type="NCBI Taxonomy" id="864142"/>
    <lineage>
        <taxon>Eukaryota</taxon>
        <taxon>Sar</taxon>
        <taxon>Alveolata</taxon>
        <taxon>Apicomplexa</taxon>
        <taxon>Aconoidasida</taxon>
        <taxon>Haemosporida</taxon>
        <taxon>Plasmodiidae</taxon>
        <taxon>Plasmodium</taxon>
        <taxon>Plasmodium (Plasmodium)</taxon>
    </lineage>
</organism>
<name>A0A1A8YYY8_PLAOA</name>
<evidence type="ECO:0000256" key="1">
    <source>
        <dbReference type="SAM" id="MobiDB-lite"/>
    </source>
</evidence>
<reference evidence="4 5" key="1">
    <citation type="submission" date="2016-05" db="EMBL/GenBank/DDBJ databases">
        <authorList>
            <person name="Naeem Raeece"/>
        </authorList>
    </citation>
    <scope>NUCLEOTIDE SEQUENCE [LARGE SCALE GENOMIC DNA]</scope>
</reference>
<reference evidence="3" key="2">
    <citation type="submission" date="2016-05" db="EMBL/GenBank/DDBJ databases">
        <authorList>
            <person name="Lavstsen T."/>
            <person name="Jespersen J.S."/>
        </authorList>
    </citation>
    <scope>NUCLEOTIDE SEQUENCE [LARGE SCALE GENOMIC DNA]</scope>
</reference>
<accession>A0A1A8YYY8</accession>
<keyword evidence="5" id="KW-1185">Reference proteome</keyword>
<dbReference type="Proteomes" id="UP000078550">
    <property type="component" value="Unassembled WGS sequence"/>
</dbReference>
<evidence type="ECO:0000313" key="3">
    <source>
        <dbReference type="EMBL" id="SBT36752.1"/>
    </source>
</evidence>
<feature type="region of interest" description="Disordered" evidence="1">
    <location>
        <begin position="127"/>
        <end position="152"/>
    </location>
</feature>
<dbReference type="Proteomes" id="UP000078555">
    <property type="component" value="Unassembled WGS sequence"/>
</dbReference>
<dbReference type="AlphaFoldDB" id="A0A1A8YYY8"/>
<dbReference type="EMBL" id="FLRE01000124">
    <property type="protein sequence ID" value="SBT36752.1"/>
    <property type="molecule type" value="Genomic_DNA"/>
</dbReference>
<feature type="compositionally biased region" description="Gly residues" evidence="1">
    <location>
        <begin position="32"/>
        <end position="52"/>
    </location>
</feature>
<evidence type="ECO:0000313" key="4">
    <source>
        <dbReference type="Proteomes" id="UP000078550"/>
    </source>
</evidence>
<gene>
    <name evidence="2" type="ORF">POVWA1_032090</name>
    <name evidence="3" type="ORF">POVWA2_031810</name>
</gene>
<evidence type="ECO:0000313" key="5">
    <source>
        <dbReference type="Proteomes" id="UP000078555"/>
    </source>
</evidence>
<evidence type="ECO:0000313" key="2">
    <source>
        <dbReference type="EMBL" id="SBT36360.1"/>
    </source>
</evidence>
<sequence length="152" mass="16275">MPFLSKAVHGRNLVKTGPLKYLCGMDQTFGQGGDSGGSGDSGDSGDSGGSGDSGDSAGHFSRFSKFSNIYVHKQQGQVAFPVGVPNIGQRKMEPLVRIIKKKPAPNYLQMLHRSFIAASSQPRRSFTAAPPQLHRSSTAVTREKQHYGHCAS</sequence>
<dbReference type="EMBL" id="FLRD01000095">
    <property type="protein sequence ID" value="SBT36360.1"/>
    <property type="molecule type" value="Genomic_DNA"/>
</dbReference>
<proteinExistence type="predicted"/>
<feature type="region of interest" description="Disordered" evidence="1">
    <location>
        <begin position="32"/>
        <end position="59"/>
    </location>
</feature>
<protein>
    <submittedName>
        <fullName evidence="3">Uncharacterized protein</fullName>
    </submittedName>
</protein>